<dbReference type="RefSeq" id="WP_379884681.1">
    <property type="nucleotide sequence ID" value="NZ_JBHTLP010000018.1"/>
</dbReference>
<dbReference type="Gene3D" id="1.10.10.10">
    <property type="entry name" value="Winged helix-like DNA-binding domain superfamily/Winged helix DNA-binding domain"/>
    <property type="match status" value="1"/>
</dbReference>
<dbReference type="InterPro" id="IPR005149">
    <property type="entry name" value="Tscrpt_reg_PadR_N"/>
</dbReference>
<keyword evidence="3" id="KW-1185">Reference proteome</keyword>
<accession>A0ABW3QKX3</accession>
<dbReference type="InterPro" id="IPR036388">
    <property type="entry name" value="WH-like_DNA-bd_sf"/>
</dbReference>
<dbReference type="SUPFAM" id="SSF46785">
    <property type="entry name" value="Winged helix' DNA-binding domain"/>
    <property type="match status" value="1"/>
</dbReference>
<protein>
    <submittedName>
        <fullName evidence="2">PadR family transcriptional regulator</fullName>
    </submittedName>
</protein>
<dbReference type="InterPro" id="IPR036390">
    <property type="entry name" value="WH_DNA-bd_sf"/>
</dbReference>
<dbReference type="EMBL" id="JBHTLP010000018">
    <property type="protein sequence ID" value="MFD1143713.1"/>
    <property type="molecule type" value="Genomic_DNA"/>
</dbReference>
<name>A0ABW3QKX3_9BACT</name>
<comment type="caution">
    <text evidence="2">The sequence shown here is derived from an EMBL/GenBank/DDBJ whole genome shotgun (WGS) entry which is preliminary data.</text>
</comment>
<feature type="domain" description="Transcription regulator PadR N-terminal" evidence="1">
    <location>
        <begin position="15"/>
        <end position="88"/>
    </location>
</feature>
<sequence>MKKTVLGELEEWVLLVVAASSEDVYGVPVLEQLQELTGRSFTISAVHTTLYRLEEKGFLASTVGGATPERGGRSKRLFSLTAEGGKVLLQIQQMRMRLWEAIPQGKLQLLGR</sequence>
<reference evidence="3" key="1">
    <citation type="journal article" date="2019" name="Int. J. Syst. Evol. Microbiol.">
        <title>The Global Catalogue of Microorganisms (GCM) 10K type strain sequencing project: providing services to taxonomists for standard genome sequencing and annotation.</title>
        <authorList>
            <consortium name="The Broad Institute Genomics Platform"/>
            <consortium name="The Broad Institute Genome Sequencing Center for Infectious Disease"/>
            <person name="Wu L."/>
            <person name="Ma J."/>
        </authorList>
    </citation>
    <scope>NUCLEOTIDE SEQUENCE [LARGE SCALE GENOMIC DNA]</scope>
    <source>
        <strain evidence="3">CCUG 55608</strain>
    </source>
</reference>
<evidence type="ECO:0000259" key="1">
    <source>
        <dbReference type="Pfam" id="PF03551"/>
    </source>
</evidence>
<proteinExistence type="predicted"/>
<dbReference type="Pfam" id="PF03551">
    <property type="entry name" value="PadR"/>
    <property type="match status" value="1"/>
</dbReference>
<organism evidence="2 3">
    <name type="scientific">Larkinella insperata</name>
    <dbReference type="NCBI Taxonomy" id="332158"/>
    <lineage>
        <taxon>Bacteria</taxon>
        <taxon>Pseudomonadati</taxon>
        <taxon>Bacteroidota</taxon>
        <taxon>Cytophagia</taxon>
        <taxon>Cytophagales</taxon>
        <taxon>Spirosomataceae</taxon>
        <taxon>Larkinella</taxon>
    </lineage>
</organism>
<evidence type="ECO:0000313" key="3">
    <source>
        <dbReference type="Proteomes" id="UP001597116"/>
    </source>
</evidence>
<gene>
    <name evidence="2" type="ORF">ACFQ4C_21470</name>
</gene>
<evidence type="ECO:0000313" key="2">
    <source>
        <dbReference type="EMBL" id="MFD1143713.1"/>
    </source>
</evidence>
<dbReference type="Proteomes" id="UP001597116">
    <property type="component" value="Unassembled WGS sequence"/>
</dbReference>